<feature type="domain" description="NADP-dependent oxidoreductase" evidence="2">
    <location>
        <begin position="17"/>
        <end position="313"/>
    </location>
</feature>
<organism evidence="3 4">
    <name type="scientific">Pseudonocardia oroxyli</name>
    <dbReference type="NCBI Taxonomy" id="366584"/>
    <lineage>
        <taxon>Bacteria</taxon>
        <taxon>Bacillati</taxon>
        <taxon>Actinomycetota</taxon>
        <taxon>Actinomycetes</taxon>
        <taxon>Pseudonocardiales</taxon>
        <taxon>Pseudonocardiaceae</taxon>
        <taxon>Pseudonocardia</taxon>
    </lineage>
</organism>
<dbReference type="AlphaFoldDB" id="A0A1G7TQK1"/>
<dbReference type="InterPro" id="IPR036812">
    <property type="entry name" value="NAD(P)_OxRdtase_dom_sf"/>
</dbReference>
<dbReference type="InterPro" id="IPR023210">
    <property type="entry name" value="NADP_OxRdtase_dom"/>
</dbReference>
<gene>
    <name evidence="3" type="ORF">SAMN05216377_111104</name>
</gene>
<dbReference type="STRING" id="366584.SAMN05216377_111104"/>
<dbReference type="PANTHER" id="PTHR43364:SF4">
    <property type="entry name" value="NAD(P)-LINKED OXIDOREDUCTASE SUPERFAMILY PROTEIN"/>
    <property type="match status" value="1"/>
</dbReference>
<dbReference type="GO" id="GO:0005829">
    <property type="term" value="C:cytosol"/>
    <property type="evidence" value="ECO:0007669"/>
    <property type="project" value="UniProtKB-ARBA"/>
</dbReference>
<evidence type="ECO:0000313" key="4">
    <source>
        <dbReference type="Proteomes" id="UP000198967"/>
    </source>
</evidence>
<dbReference type="PANTHER" id="PTHR43364">
    <property type="entry name" value="NADH-SPECIFIC METHYLGLYOXAL REDUCTASE-RELATED"/>
    <property type="match status" value="1"/>
</dbReference>
<evidence type="ECO:0000259" key="2">
    <source>
        <dbReference type="Pfam" id="PF00248"/>
    </source>
</evidence>
<dbReference type="EMBL" id="FNBE01000011">
    <property type="protein sequence ID" value="SDG37511.1"/>
    <property type="molecule type" value="Genomic_DNA"/>
</dbReference>
<name>A0A1G7TQK1_PSEOR</name>
<evidence type="ECO:0000256" key="1">
    <source>
        <dbReference type="ARBA" id="ARBA00023002"/>
    </source>
</evidence>
<dbReference type="PRINTS" id="PR00069">
    <property type="entry name" value="ALDKETRDTASE"/>
</dbReference>
<dbReference type="Gene3D" id="3.20.20.100">
    <property type="entry name" value="NADP-dependent oxidoreductase domain"/>
    <property type="match status" value="1"/>
</dbReference>
<dbReference type="OrthoDB" id="9768793at2"/>
<dbReference type="Pfam" id="PF00248">
    <property type="entry name" value="Aldo_ket_red"/>
    <property type="match status" value="1"/>
</dbReference>
<keyword evidence="4" id="KW-1185">Reference proteome</keyword>
<reference evidence="3 4" key="1">
    <citation type="submission" date="2016-10" db="EMBL/GenBank/DDBJ databases">
        <authorList>
            <person name="de Groot N.N."/>
        </authorList>
    </citation>
    <scope>NUCLEOTIDE SEQUENCE [LARGE SCALE GENOMIC DNA]</scope>
    <source>
        <strain evidence="3 4">CGMCC 4.3143</strain>
    </source>
</reference>
<evidence type="ECO:0000313" key="3">
    <source>
        <dbReference type="EMBL" id="SDG37511.1"/>
    </source>
</evidence>
<accession>A0A1G7TQK1</accession>
<keyword evidence="1" id="KW-0560">Oxidoreductase</keyword>
<dbReference type="InterPro" id="IPR050523">
    <property type="entry name" value="AKR_Detox_Biosynth"/>
</dbReference>
<proteinExistence type="predicted"/>
<dbReference type="Proteomes" id="UP000198967">
    <property type="component" value="Unassembled WGS sequence"/>
</dbReference>
<dbReference type="FunFam" id="3.20.20.100:FF:000004">
    <property type="entry name" value="Oxidoreductase, aldo/keto reductase"/>
    <property type="match status" value="1"/>
</dbReference>
<dbReference type="SUPFAM" id="SSF51430">
    <property type="entry name" value="NAD(P)-linked oxidoreductase"/>
    <property type="match status" value="1"/>
</dbReference>
<dbReference type="GO" id="GO:0016491">
    <property type="term" value="F:oxidoreductase activity"/>
    <property type="evidence" value="ECO:0007669"/>
    <property type="project" value="UniProtKB-KW"/>
</dbReference>
<dbReference type="RefSeq" id="WP_093086003.1">
    <property type="nucleotide sequence ID" value="NZ_FNBE01000011.1"/>
</dbReference>
<protein>
    <submittedName>
        <fullName evidence="3">Predicted oxidoreductase</fullName>
    </submittedName>
</protein>
<dbReference type="InterPro" id="IPR020471">
    <property type="entry name" value="AKR"/>
</dbReference>
<sequence length="343" mass="37808">MEYRVLGRTGVRVSPFCLGAMMFGVWGADLDESRRIVDVAIDAGINMIDTADVYSRGESEEIVGEVLGRRRADVVLATKFHNPMGPGPNQRGNSASWLIRACEDSLRRLRTDYIDVYQIHRPDPCTALEETLTGLGRLVDQGKVRYIGTSTFPASTLVEAQWLAEVRHLPRVVTEQPPYSLLSRGIEADVLPTCQRHDMGVLVWSPLAGGWLSGKWRADGRELRSSRIDRVPVRYDITLPHNQRKLEAVEELAKLAESAGISLLHMALAFVLRNPAVTAAIVGPRTVEHLTGQLGALEVTLSDDVLDRIDEIVTPGTNFSWGDVWAPPMVADPALRRRAAASS</sequence>